<feature type="transmembrane region" description="Helical" evidence="1">
    <location>
        <begin position="99"/>
        <end position="118"/>
    </location>
</feature>
<dbReference type="EMBL" id="CP036291">
    <property type="protein sequence ID" value="QDU86765.1"/>
    <property type="molecule type" value="Genomic_DNA"/>
</dbReference>
<keyword evidence="1" id="KW-0472">Membrane</keyword>
<dbReference type="Proteomes" id="UP000317429">
    <property type="component" value="Chromosome"/>
</dbReference>
<dbReference type="KEGG" id="pnd:Pla175_01150"/>
<feature type="transmembrane region" description="Helical" evidence="1">
    <location>
        <begin position="65"/>
        <end position="87"/>
    </location>
</feature>
<protein>
    <submittedName>
        <fullName evidence="2">Uncharacterized protein</fullName>
    </submittedName>
</protein>
<reference evidence="2 3" key="1">
    <citation type="submission" date="2019-02" db="EMBL/GenBank/DDBJ databases">
        <title>Deep-cultivation of Planctomycetes and their phenomic and genomic characterization uncovers novel biology.</title>
        <authorList>
            <person name="Wiegand S."/>
            <person name="Jogler M."/>
            <person name="Boedeker C."/>
            <person name="Pinto D."/>
            <person name="Vollmers J."/>
            <person name="Rivas-Marin E."/>
            <person name="Kohn T."/>
            <person name="Peeters S.H."/>
            <person name="Heuer A."/>
            <person name="Rast P."/>
            <person name="Oberbeckmann S."/>
            <person name="Bunk B."/>
            <person name="Jeske O."/>
            <person name="Meyerdierks A."/>
            <person name="Storesund J.E."/>
            <person name="Kallscheuer N."/>
            <person name="Luecker S."/>
            <person name="Lage O.M."/>
            <person name="Pohl T."/>
            <person name="Merkel B.J."/>
            <person name="Hornburger P."/>
            <person name="Mueller R.-W."/>
            <person name="Bruemmer F."/>
            <person name="Labrenz M."/>
            <person name="Spormann A.M."/>
            <person name="Op den Camp H."/>
            <person name="Overmann J."/>
            <person name="Amann R."/>
            <person name="Jetten M.S.M."/>
            <person name="Mascher T."/>
            <person name="Medema M.H."/>
            <person name="Devos D.P."/>
            <person name="Kaster A.-K."/>
            <person name="Ovreas L."/>
            <person name="Rohde M."/>
            <person name="Galperin M.Y."/>
            <person name="Jogler C."/>
        </authorList>
    </citation>
    <scope>NUCLEOTIDE SEQUENCE [LARGE SCALE GENOMIC DNA]</scope>
    <source>
        <strain evidence="2 3">Pla175</strain>
    </source>
</reference>
<evidence type="ECO:0000313" key="2">
    <source>
        <dbReference type="EMBL" id="QDU86765.1"/>
    </source>
</evidence>
<dbReference type="AlphaFoldDB" id="A0A518D5L7"/>
<name>A0A518D5L7_9BACT</name>
<feature type="transmembrane region" description="Helical" evidence="1">
    <location>
        <begin position="214"/>
        <end position="233"/>
    </location>
</feature>
<dbReference type="OrthoDB" id="9810382at2"/>
<feature type="transmembrane region" description="Helical" evidence="1">
    <location>
        <begin position="248"/>
        <end position="268"/>
    </location>
</feature>
<feature type="transmembrane region" description="Helical" evidence="1">
    <location>
        <begin position="130"/>
        <end position="151"/>
    </location>
</feature>
<keyword evidence="1" id="KW-1133">Transmembrane helix</keyword>
<accession>A0A518D5L7</accession>
<organism evidence="2 3">
    <name type="scientific">Pirellulimonas nuda</name>
    <dbReference type="NCBI Taxonomy" id="2528009"/>
    <lineage>
        <taxon>Bacteria</taxon>
        <taxon>Pseudomonadati</taxon>
        <taxon>Planctomycetota</taxon>
        <taxon>Planctomycetia</taxon>
        <taxon>Pirellulales</taxon>
        <taxon>Lacipirellulaceae</taxon>
        <taxon>Pirellulimonas</taxon>
    </lineage>
</organism>
<keyword evidence="3" id="KW-1185">Reference proteome</keyword>
<dbReference type="RefSeq" id="WP_145280285.1">
    <property type="nucleotide sequence ID" value="NZ_CP036291.1"/>
</dbReference>
<evidence type="ECO:0000313" key="3">
    <source>
        <dbReference type="Proteomes" id="UP000317429"/>
    </source>
</evidence>
<feature type="transmembrane region" description="Helical" evidence="1">
    <location>
        <begin position="185"/>
        <end position="202"/>
    </location>
</feature>
<gene>
    <name evidence="2" type="ORF">Pla175_01150</name>
</gene>
<feature type="transmembrane region" description="Helical" evidence="1">
    <location>
        <begin position="12"/>
        <end position="33"/>
    </location>
</feature>
<sequence length="357" mass="38767">MFPFNQPPPTAFYVALYMATLVLHVVPMCYVLGGQTWLATVGLWEAARGPASAPVRGISAALRDWMPLALAVTITAGVAPLLFLQVLCQTPFYTANLLLFHRWMAILPVLIAAFYLLYLQKSKRFVDWPAAGRAAVALIVMLLFGFVAWSWTENHVLSLQGQAVRVEQYSAGGLFYENAETGPRLALWWAGALAVMAGLAYCQTGRLAGASRPLAWLGLASLTAAPLAALAWQRSLPPEVWSGLVAQVWPYAALLLAGAAAQLVMWALVMRSRRFLPLVAWLLPAAASLTTLGVAGVRELRRWQSVDIAGFYEAHARAAAVGGWGLFLFFLLLNTAIIVGLLAVVRRGVRRSPVDRA</sequence>
<feature type="transmembrane region" description="Helical" evidence="1">
    <location>
        <begin position="275"/>
        <end position="297"/>
    </location>
</feature>
<evidence type="ECO:0000256" key="1">
    <source>
        <dbReference type="SAM" id="Phobius"/>
    </source>
</evidence>
<feature type="transmembrane region" description="Helical" evidence="1">
    <location>
        <begin position="324"/>
        <end position="345"/>
    </location>
</feature>
<proteinExistence type="predicted"/>
<keyword evidence="1" id="KW-0812">Transmembrane</keyword>